<accession>A0ABP6D858</accession>
<dbReference type="EMBL" id="BAAATD010000020">
    <property type="protein sequence ID" value="GAA2636168.1"/>
    <property type="molecule type" value="Genomic_DNA"/>
</dbReference>
<dbReference type="RefSeq" id="WP_344548688.1">
    <property type="nucleotide sequence ID" value="NZ_BAAATD010000020.1"/>
</dbReference>
<protein>
    <submittedName>
        <fullName evidence="1">Uncharacterized protein</fullName>
    </submittedName>
</protein>
<organism evidence="1 2">
    <name type="scientific">Actinomadura fulvescens</name>
    <dbReference type="NCBI Taxonomy" id="46160"/>
    <lineage>
        <taxon>Bacteria</taxon>
        <taxon>Bacillati</taxon>
        <taxon>Actinomycetota</taxon>
        <taxon>Actinomycetes</taxon>
        <taxon>Streptosporangiales</taxon>
        <taxon>Thermomonosporaceae</taxon>
        <taxon>Actinomadura</taxon>
    </lineage>
</organism>
<gene>
    <name evidence="1" type="ORF">GCM10010411_89170</name>
</gene>
<proteinExistence type="predicted"/>
<evidence type="ECO:0000313" key="1">
    <source>
        <dbReference type="EMBL" id="GAA2636168.1"/>
    </source>
</evidence>
<reference evidence="2" key="1">
    <citation type="journal article" date="2019" name="Int. J. Syst. Evol. Microbiol.">
        <title>The Global Catalogue of Microorganisms (GCM) 10K type strain sequencing project: providing services to taxonomists for standard genome sequencing and annotation.</title>
        <authorList>
            <consortium name="The Broad Institute Genomics Platform"/>
            <consortium name="The Broad Institute Genome Sequencing Center for Infectious Disease"/>
            <person name="Wu L."/>
            <person name="Ma J."/>
        </authorList>
    </citation>
    <scope>NUCLEOTIDE SEQUENCE [LARGE SCALE GENOMIC DNA]</scope>
    <source>
        <strain evidence="2">JCM 6833</strain>
    </source>
</reference>
<dbReference type="Proteomes" id="UP001501509">
    <property type="component" value="Unassembled WGS sequence"/>
</dbReference>
<comment type="caution">
    <text evidence="1">The sequence shown here is derived from an EMBL/GenBank/DDBJ whole genome shotgun (WGS) entry which is preliminary data.</text>
</comment>
<keyword evidence="2" id="KW-1185">Reference proteome</keyword>
<name>A0ABP6D858_9ACTN</name>
<evidence type="ECO:0000313" key="2">
    <source>
        <dbReference type="Proteomes" id="UP001501509"/>
    </source>
</evidence>
<sequence length="49" mass="4828">MGIALEAAVAEPLGDFGHAADDGHDAELLAEISGLTVAARKAYPAPAPG</sequence>